<dbReference type="EMBL" id="QZVS01000078">
    <property type="protein sequence ID" value="RJT89027.1"/>
    <property type="molecule type" value="Genomic_DNA"/>
</dbReference>
<feature type="transmembrane region" description="Helical" evidence="7">
    <location>
        <begin position="12"/>
        <end position="38"/>
    </location>
</feature>
<evidence type="ECO:0000256" key="1">
    <source>
        <dbReference type="ARBA" id="ARBA00004651"/>
    </source>
</evidence>
<keyword evidence="3" id="KW-1003">Cell membrane</keyword>
<keyword evidence="4 7" id="KW-0812">Transmembrane</keyword>
<dbReference type="PANTHER" id="PTHR43386">
    <property type="entry name" value="OLIGOPEPTIDE TRANSPORT SYSTEM PERMEASE PROTEIN APPC"/>
    <property type="match status" value="1"/>
</dbReference>
<dbReference type="GO" id="GO:0055085">
    <property type="term" value="P:transmembrane transport"/>
    <property type="evidence" value="ECO:0007669"/>
    <property type="project" value="InterPro"/>
</dbReference>
<dbReference type="Pfam" id="PF12911">
    <property type="entry name" value="OppC_N"/>
    <property type="match status" value="1"/>
</dbReference>
<feature type="transmembrane region" description="Helical" evidence="7">
    <location>
        <begin position="187"/>
        <end position="208"/>
    </location>
</feature>
<dbReference type="CDD" id="cd06261">
    <property type="entry name" value="TM_PBP2"/>
    <property type="match status" value="1"/>
</dbReference>
<evidence type="ECO:0000256" key="5">
    <source>
        <dbReference type="ARBA" id="ARBA00022989"/>
    </source>
</evidence>
<feature type="transmembrane region" description="Helical" evidence="7">
    <location>
        <begin position="79"/>
        <end position="103"/>
    </location>
</feature>
<feature type="domain" description="ABC transmembrane type-1" evidence="8">
    <location>
        <begin position="75"/>
        <end position="264"/>
    </location>
</feature>
<evidence type="ECO:0000256" key="2">
    <source>
        <dbReference type="ARBA" id="ARBA00022448"/>
    </source>
</evidence>
<sequence length="280" mass="29858">MSPRQRTWRRFFSSPVGYISLGTLAVFALIGIFGPMIVPYPSGLGTDILQPPTAAHPFGTDGLGLDVLAQVVWGTRMSLLVALFAGLLAVAIGAFLGIVAAYFKKADAVITTITDVMLSLPLLPLMIVVTAMVGPSIVTLTLVIGFFSWPEICRLIRSNALVVSAMPFIDGARAIGASPLRIMLKEILPMVSPLLIVNALLTGARAVIAEAGLSFLGLGDPDTWSWGRILQSAQRDGVLVSAWWQTLFPSLMILLLVLSATIVGMRFNDSRAVKVKGALK</sequence>
<evidence type="ECO:0000313" key="10">
    <source>
        <dbReference type="Proteomes" id="UP000272015"/>
    </source>
</evidence>
<comment type="subcellular location">
    <subcellularLocation>
        <location evidence="1 7">Cell membrane</location>
        <topology evidence="1 7">Multi-pass membrane protein</topology>
    </subcellularLocation>
</comment>
<dbReference type="InterPro" id="IPR000515">
    <property type="entry name" value="MetI-like"/>
</dbReference>
<keyword evidence="2 7" id="KW-0813">Transport</keyword>
<keyword evidence="6 7" id="KW-0472">Membrane</keyword>
<proteinExistence type="inferred from homology"/>
<dbReference type="AlphaFoldDB" id="A0A3A5MFX5"/>
<evidence type="ECO:0000256" key="7">
    <source>
        <dbReference type="RuleBase" id="RU363032"/>
    </source>
</evidence>
<comment type="caution">
    <text evidence="9">The sequence shown here is derived from an EMBL/GenBank/DDBJ whole genome shotgun (WGS) entry which is preliminary data.</text>
</comment>
<comment type="similarity">
    <text evidence="7">Belongs to the binding-protein-dependent transport system permease family.</text>
</comment>
<feature type="transmembrane region" description="Helical" evidence="7">
    <location>
        <begin position="123"/>
        <end position="149"/>
    </location>
</feature>
<keyword evidence="10" id="KW-1185">Reference proteome</keyword>
<accession>A0A3A5MFX5</accession>
<dbReference type="Pfam" id="PF00528">
    <property type="entry name" value="BPD_transp_1"/>
    <property type="match status" value="1"/>
</dbReference>
<name>A0A3A5MFX5_9MICO</name>
<evidence type="ECO:0000256" key="3">
    <source>
        <dbReference type="ARBA" id="ARBA00022475"/>
    </source>
</evidence>
<dbReference type="PROSITE" id="PS50928">
    <property type="entry name" value="ABC_TM1"/>
    <property type="match status" value="1"/>
</dbReference>
<dbReference type="Gene3D" id="1.10.3720.10">
    <property type="entry name" value="MetI-like"/>
    <property type="match status" value="1"/>
</dbReference>
<dbReference type="InterPro" id="IPR025966">
    <property type="entry name" value="OppC_N"/>
</dbReference>
<gene>
    <name evidence="9" type="ORF">D6T64_08385</name>
</gene>
<dbReference type="GO" id="GO:0005886">
    <property type="term" value="C:plasma membrane"/>
    <property type="evidence" value="ECO:0007669"/>
    <property type="project" value="UniProtKB-SubCell"/>
</dbReference>
<dbReference type="SUPFAM" id="SSF161098">
    <property type="entry name" value="MetI-like"/>
    <property type="match status" value="1"/>
</dbReference>
<dbReference type="OrthoDB" id="9812701at2"/>
<feature type="transmembrane region" description="Helical" evidence="7">
    <location>
        <begin position="242"/>
        <end position="264"/>
    </location>
</feature>
<keyword evidence="5 7" id="KW-1133">Transmembrane helix</keyword>
<dbReference type="PANTHER" id="PTHR43386:SF1">
    <property type="entry name" value="D,D-DIPEPTIDE TRANSPORT SYSTEM PERMEASE PROTEIN DDPC-RELATED"/>
    <property type="match status" value="1"/>
</dbReference>
<evidence type="ECO:0000256" key="6">
    <source>
        <dbReference type="ARBA" id="ARBA00023136"/>
    </source>
</evidence>
<dbReference type="Proteomes" id="UP000272015">
    <property type="component" value="Unassembled WGS sequence"/>
</dbReference>
<dbReference type="InterPro" id="IPR035906">
    <property type="entry name" value="MetI-like_sf"/>
</dbReference>
<evidence type="ECO:0000259" key="8">
    <source>
        <dbReference type="PROSITE" id="PS50928"/>
    </source>
</evidence>
<reference evidence="9 10" key="1">
    <citation type="submission" date="2018-09" db="EMBL/GenBank/DDBJ databases">
        <title>Novel species of Cryobacterium.</title>
        <authorList>
            <person name="Liu Q."/>
            <person name="Xin Y.-H."/>
        </authorList>
    </citation>
    <scope>NUCLEOTIDE SEQUENCE [LARGE SCALE GENOMIC DNA]</scope>
    <source>
        <strain evidence="9 10">Hh39</strain>
    </source>
</reference>
<evidence type="ECO:0000256" key="4">
    <source>
        <dbReference type="ARBA" id="ARBA00022692"/>
    </source>
</evidence>
<protein>
    <submittedName>
        <fullName evidence="9">ABC transporter permease</fullName>
    </submittedName>
</protein>
<evidence type="ECO:0000313" key="9">
    <source>
        <dbReference type="EMBL" id="RJT89027.1"/>
    </source>
</evidence>
<organism evidence="9 10">
    <name type="scientific">Cryobacterium melibiosiphilum</name>
    <dbReference type="NCBI Taxonomy" id="995039"/>
    <lineage>
        <taxon>Bacteria</taxon>
        <taxon>Bacillati</taxon>
        <taxon>Actinomycetota</taxon>
        <taxon>Actinomycetes</taxon>
        <taxon>Micrococcales</taxon>
        <taxon>Microbacteriaceae</taxon>
        <taxon>Cryobacterium</taxon>
    </lineage>
</organism>
<dbReference type="InterPro" id="IPR050366">
    <property type="entry name" value="BP-dependent_transpt_permease"/>
</dbReference>